<evidence type="ECO:0000256" key="1">
    <source>
        <dbReference type="SAM" id="MobiDB-lite"/>
    </source>
</evidence>
<dbReference type="RefSeq" id="XP_007767529.1">
    <property type="nucleotide sequence ID" value="XM_007769339.1"/>
</dbReference>
<evidence type="ECO:0000313" key="2">
    <source>
        <dbReference type="EMBL" id="EIW81895.1"/>
    </source>
</evidence>
<reference evidence="3" key="1">
    <citation type="journal article" date="2012" name="Science">
        <title>The Paleozoic origin of enzymatic lignin decomposition reconstructed from 31 fungal genomes.</title>
        <authorList>
            <person name="Floudas D."/>
            <person name="Binder M."/>
            <person name="Riley R."/>
            <person name="Barry K."/>
            <person name="Blanchette R.A."/>
            <person name="Henrissat B."/>
            <person name="Martinez A.T."/>
            <person name="Otillar R."/>
            <person name="Spatafora J.W."/>
            <person name="Yadav J.S."/>
            <person name="Aerts A."/>
            <person name="Benoit I."/>
            <person name="Boyd A."/>
            <person name="Carlson A."/>
            <person name="Copeland A."/>
            <person name="Coutinho P.M."/>
            <person name="de Vries R.P."/>
            <person name="Ferreira P."/>
            <person name="Findley K."/>
            <person name="Foster B."/>
            <person name="Gaskell J."/>
            <person name="Glotzer D."/>
            <person name="Gorecki P."/>
            <person name="Heitman J."/>
            <person name="Hesse C."/>
            <person name="Hori C."/>
            <person name="Igarashi K."/>
            <person name="Jurgens J.A."/>
            <person name="Kallen N."/>
            <person name="Kersten P."/>
            <person name="Kohler A."/>
            <person name="Kuees U."/>
            <person name="Kumar T.K.A."/>
            <person name="Kuo A."/>
            <person name="LaButti K."/>
            <person name="Larrondo L.F."/>
            <person name="Lindquist E."/>
            <person name="Ling A."/>
            <person name="Lombard V."/>
            <person name="Lucas S."/>
            <person name="Lundell T."/>
            <person name="Martin R."/>
            <person name="McLaughlin D.J."/>
            <person name="Morgenstern I."/>
            <person name="Morin E."/>
            <person name="Murat C."/>
            <person name="Nagy L.G."/>
            <person name="Nolan M."/>
            <person name="Ohm R.A."/>
            <person name="Patyshakuliyeva A."/>
            <person name="Rokas A."/>
            <person name="Ruiz-Duenas F.J."/>
            <person name="Sabat G."/>
            <person name="Salamov A."/>
            <person name="Samejima M."/>
            <person name="Schmutz J."/>
            <person name="Slot J.C."/>
            <person name="St John F."/>
            <person name="Stenlid J."/>
            <person name="Sun H."/>
            <person name="Sun S."/>
            <person name="Syed K."/>
            <person name="Tsang A."/>
            <person name="Wiebenga A."/>
            <person name="Young D."/>
            <person name="Pisabarro A."/>
            <person name="Eastwood D.C."/>
            <person name="Martin F."/>
            <person name="Cullen D."/>
            <person name="Grigoriev I.V."/>
            <person name="Hibbett D.S."/>
        </authorList>
    </citation>
    <scope>NUCLEOTIDE SEQUENCE [LARGE SCALE GENOMIC DNA]</scope>
    <source>
        <strain evidence="3">RWD-64-598 SS2</strain>
    </source>
</reference>
<dbReference type="AlphaFoldDB" id="A0A5M3MTB2"/>
<feature type="region of interest" description="Disordered" evidence="1">
    <location>
        <begin position="189"/>
        <end position="210"/>
    </location>
</feature>
<evidence type="ECO:0000313" key="3">
    <source>
        <dbReference type="Proteomes" id="UP000053558"/>
    </source>
</evidence>
<dbReference type="EMBL" id="JH711577">
    <property type="protein sequence ID" value="EIW81895.1"/>
    <property type="molecule type" value="Genomic_DNA"/>
</dbReference>
<sequence>MRIVNLGRFHVGHVQTGCQHSVLDRRKQDRGGRERSVIAQRDTVRSYYHRRRVSSVVTLLPDVEKESHKVRAKEDRSGCDALRMRCDIDKVDAVGWREPSVSYLARKSIPDDFRRQRCKPQRKVLALPSTHAEMRAKGRVREQGIIGVGNLPYQNDSKVGRIGGDGHRERLPHVIGYPKCANPIHLPPPTSNPSLPHTMPIAEERLVRGP</sequence>
<dbReference type="Proteomes" id="UP000053558">
    <property type="component" value="Unassembled WGS sequence"/>
</dbReference>
<protein>
    <submittedName>
        <fullName evidence="2">Uncharacterized protein</fullName>
    </submittedName>
</protein>
<gene>
    <name evidence="2" type="ORF">CONPUDRAFT_81558</name>
</gene>
<dbReference type="GeneID" id="19210258"/>
<proteinExistence type="predicted"/>
<dbReference type="KEGG" id="cput:CONPUDRAFT_81558"/>
<comment type="caution">
    <text evidence="2">The sequence shown here is derived from an EMBL/GenBank/DDBJ whole genome shotgun (WGS) entry which is preliminary data.</text>
</comment>
<organism evidence="2 3">
    <name type="scientific">Coniophora puteana (strain RWD-64-598)</name>
    <name type="common">Brown rot fungus</name>
    <dbReference type="NCBI Taxonomy" id="741705"/>
    <lineage>
        <taxon>Eukaryota</taxon>
        <taxon>Fungi</taxon>
        <taxon>Dikarya</taxon>
        <taxon>Basidiomycota</taxon>
        <taxon>Agaricomycotina</taxon>
        <taxon>Agaricomycetes</taxon>
        <taxon>Agaricomycetidae</taxon>
        <taxon>Boletales</taxon>
        <taxon>Coniophorineae</taxon>
        <taxon>Coniophoraceae</taxon>
        <taxon>Coniophora</taxon>
    </lineage>
</organism>
<accession>A0A5M3MTB2</accession>
<keyword evidence="3" id="KW-1185">Reference proteome</keyword>
<name>A0A5M3MTB2_CONPW</name>